<evidence type="ECO:0000313" key="1">
    <source>
        <dbReference type="EMBL" id="KPW97733.1"/>
    </source>
</evidence>
<accession>A0A0P9N6B9</accession>
<protein>
    <submittedName>
        <fullName evidence="1">Uncharacterized protein</fullName>
    </submittedName>
</protein>
<organism evidence="1 2">
    <name type="scientific">Pseudomonas syringae pv. castaneae</name>
    <dbReference type="NCBI Taxonomy" id="264450"/>
    <lineage>
        <taxon>Bacteria</taxon>
        <taxon>Pseudomonadati</taxon>
        <taxon>Pseudomonadota</taxon>
        <taxon>Gammaproteobacteria</taxon>
        <taxon>Pseudomonadales</taxon>
        <taxon>Pseudomonadaceae</taxon>
        <taxon>Pseudomonas</taxon>
        <taxon>Pseudomonas syringae</taxon>
    </lineage>
</organism>
<reference evidence="1 2" key="1">
    <citation type="submission" date="2015-09" db="EMBL/GenBank/DDBJ databases">
        <title>Genome announcement of multiple Pseudomonas syringae strains.</title>
        <authorList>
            <person name="Thakur S."/>
            <person name="Wang P.W."/>
            <person name="Gong Y."/>
            <person name="Weir B.S."/>
            <person name="Guttman D.S."/>
        </authorList>
    </citation>
    <scope>NUCLEOTIDE SEQUENCE [LARGE SCALE GENOMIC DNA]</scope>
    <source>
        <strain evidence="1 2">ICMP9419</strain>
    </source>
</reference>
<sequence length="116" mass="13328">MNIQDEHKQQYVEAYSHIELAKTLGVSLALLDSHAENQGWKEEHRLYWFDKSLESLKYALNEGSIPAVKELLKIAGVTRPVGRPKKQDIEGHLAKEAKVTEEWEADFRRLSLASRN</sequence>
<dbReference type="GeneID" id="69859391"/>
<dbReference type="RefSeq" id="WP_044322666.1">
    <property type="nucleotide sequence ID" value="NZ_LIIH01000034.1"/>
</dbReference>
<dbReference type="AlphaFoldDB" id="A0A0P9N6B9"/>
<evidence type="ECO:0000313" key="2">
    <source>
        <dbReference type="Proteomes" id="UP000050381"/>
    </source>
</evidence>
<dbReference type="PATRIC" id="fig|264450.4.peg.4838"/>
<dbReference type="EMBL" id="LJQD01000156">
    <property type="protein sequence ID" value="KPW97733.1"/>
    <property type="molecule type" value="Genomic_DNA"/>
</dbReference>
<name>A0A0P9N6B9_PSESX</name>
<dbReference type="Proteomes" id="UP000050381">
    <property type="component" value="Unassembled WGS sequence"/>
</dbReference>
<proteinExistence type="predicted"/>
<gene>
    <name evidence="1" type="ORF">ALO79_04047</name>
</gene>
<comment type="caution">
    <text evidence="1">The sequence shown here is derived from an EMBL/GenBank/DDBJ whole genome shotgun (WGS) entry which is preliminary data.</text>
</comment>